<protein>
    <recommendedName>
        <fullName evidence="6">SURF1-like protein</fullName>
    </recommendedName>
</protein>
<dbReference type="PANTHER" id="PTHR23427">
    <property type="entry name" value="SURFEIT LOCUS PROTEIN"/>
    <property type="match status" value="1"/>
</dbReference>
<name>A0ABX6MG06_9BURK</name>
<dbReference type="InterPro" id="IPR045214">
    <property type="entry name" value="Surf1/Surf4"/>
</dbReference>
<evidence type="ECO:0000256" key="1">
    <source>
        <dbReference type="ARBA" id="ARBA00004370"/>
    </source>
</evidence>
<feature type="transmembrane region" description="Helical" evidence="6">
    <location>
        <begin position="233"/>
        <end position="254"/>
    </location>
</feature>
<keyword evidence="3 6" id="KW-0812">Transmembrane</keyword>
<dbReference type="PANTHER" id="PTHR23427:SF2">
    <property type="entry name" value="SURFEIT LOCUS PROTEIN 1"/>
    <property type="match status" value="1"/>
</dbReference>
<proteinExistence type="inferred from homology"/>
<comment type="subcellular location">
    <subcellularLocation>
        <location evidence="6">Cell membrane</location>
        <topology evidence="6">Multi-pass membrane protein</topology>
    </subcellularLocation>
    <subcellularLocation>
        <location evidence="1">Membrane</location>
    </subcellularLocation>
</comment>
<accession>A0ABX6MG06</accession>
<evidence type="ECO:0000256" key="5">
    <source>
        <dbReference type="ARBA" id="ARBA00023136"/>
    </source>
</evidence>
<evidence type="ECO:0000256" key="3">
    <source>
        <dbReference type="ARBA" id="ARBA00022692"/>
    </source>
</evidence>
<dbReference type="Proteomes" id="UP000503117">
    <property type="component" value="Chromosome"/>
</dbReference>
<evidence type="ECO:0000256" key="2">
    <source>
        <dbReference type="ARBA" id="ARBA00007165"/>
    </source>
</evidence>
<sequence>MMTGASKRQRSRTLRVILVLAAGVMFAGFFALGTWQVFRLQWKLALIERVDQRVHAAPVAAPSMAQWPQLNADADDYRRVQLRGVLLDGSTTQVLASLDRGIGYWVVTPLCTPDGGIVMVNRGFTPAGLGGWKPQPAPPAAMADACRGAAGPTVSVSGLLRLTEVAGRLRQNEPARNYWYTRDVQAIAQARGLPAVAPYFVDADAASAKAAGPVASVQPVGGLTVISFVNNHLVYAITWYALALMVAGATVWIIRDARKQK</sequence>
<evidence type="ECO:0000256" key="4">
    <source>
        <dbReference type="ARBA" id="ARBA00022989"/>
    </source>
</evidence>
<comment type="similarity">
    <text evidence="2 6">Belongs to the SURF1 family.</text>
</comment>
<evidence type="ECO:0000256" key="6">
    <source>
        <dbReference type="RuleBase" id="RU363076"/>
    </source>
</evidence>
<dbReference type="InterPro" id="IPR002994">
    <property type="entry name" value="Surf1/Shy1"/>
</dbReference>
<keyword evidence="6" id="KW-1003">Cell membrane</keyword>
<dbReference type="Pfam" id="PF02104">
    <property type="entry name" value="SURF1"/>
    <property type="match status" value="1"/>
</dbReference>
<keyword evidence="4 6" id="KW-1133">Transmembrane helix</keyword>
<keyword evidence="8" id="KW-1185">Reference proteome</keyword>
<evidence type="ECO:0000313" key="7">
    <source>
        <dbReference type="EMBL" id="QJD93284.1"/>
    </source>
</evidence>
<reference evidence="7 8" key="1">
    <citation type="submission" date="2020-04" db="EMBL/GenBank/DDBJ databases">
        <title>Genome sequencing of novel species.</title>
        <authorList>
            <person name="Heo J."/>
            <person name="Kim S.-J."/>
            <person name="Kim J.-S."/>
            <person name="Hong S.-B."/>
            <person name="Kwon S.-W."/>
        </authorList>
    </citation>
    <scope>NUCLEOTIDE SEQUENCE [LARGE SCALE GENOMIC DNA]</scope>
    <source>
        <strain evidence="7 8">AF9R3</strain>
    </source>
</reference>
<dbReference type="PROSITE" id="PS50895">
    <property type="entry name" value="SURF1"/>
    <property type="match status" value="1"/>
</dbReference>
<evidence type="ECO:0000313" key="8">
    <source>
        <dbReference type="Proteomes" id="UP000503117"/>
    </source>
</evidence>
<gene>
    <name evidence="7" type="ORF">HH213_26275</name>
</gene>
<feature type="transmembrane region" description="Helical" evidence="6">
    <location>
        <begin position="16"/>
        <end position="38"/>
    </location>
</feature>
<organism evidence="7 8">
    <name type="scientific">Duganella dendranthematis</name>
    <dbReference type="NCBI Taxonomy" id="2728021"/>
    <lineage>
        <taxon>Bacteria</taxon>
        <taxon>Pseudomonadati</taxon>
        <taxon>Pseudomonadota</taxon>
        <taxon>Betaproteobacteria</taxon>
        <taxon>Burkholderiales</taxon>
        <taxon>Oxalobacteraceae</taxon>
        <taxon>Telluria group</taxon>
        <taxon>Duganella</taxon>
    </lineage>
</organism>
<dbReference type="RefSeq" id="WP_169114226.1">
    <property type="nucleotide sequence ID" value="NZ_CP051684.1"/>
</dbReference>
<dbReference type="EMBL" id="CP051684">
    <property type="protein sequence ID" value="QJD93284.1"/>
    <property type="molecule type" value="Genomic_DNA"/>
</dbReference>
<keyword evidence="5 6" id="KW-0472">Membrane</keyword>
<dbReference type="CDD" id="cd06662">
    <property type="entry name" value="SURF1"/>
    <property type="match status" value="1"/>
</dbReference>